<accession>C1F6P9</accession>
<dbReference type="InParanoid" id="C1F6P9"/>
<keyword evidence="3" id="KW-1185">Reference proteome</keyword>
<gene>
    <name evidence="2" type="ordered locus">ACP_1557</name>
</gene>
<organism evidence="2 3">
    <name type="scientific">Acidobacterium capsulatum (strain ATCC 51196 / DSM 11244 / BCRC 80197 / JCM 7670 / NBRC 15755 / NCIMB 13165 / 161)</name>
    <dbReference type="NCBI Taxonomy" id="240015"/>
    <lineage>
        <taxon>Bacteria</taxon>
        <taxon>Pseudomonadati</taxon>
        <taxon>Acidobacteriota</taxon>
        <taxon>Terriglobia</taxon>
        <taxon>Terriglobales</taxon>
        <taxon>Acidobacteriaceae</taxon>
        <taxon>Acidobacterium</taxon>
    </lineage>
</organism>
<dbReference type="Proteomes" id="UP000002207">
    <property type="component" value="Chromosome"/>
</dbReference>
<keyword evidence="1" id="KW-0233">DNA recombination</keyword>
<dbReference type="SUPFAM" id="SSF56349">
    <property type="entry name" value="DNA breaking-rejoining enzymes"/>
    <property type="match status" value="1"/>
</dbReference>
<dbReference type="GO" id="GO:0006310">
    <property type="term" value="P:DNA recombination"/>
    <property type="evidence" value="ECO:0007669"/>
    <property type="project" value="UniProtKB-KW"/>
</dbReference>
<sequence length="596" mass="67883">MDLPTHSTLYSYLKEAKAPQTLADAVSIIQGAYLSITLPSRAQKRLISVLRTVSTRVSEFLELPPDAIQLDELVEIDQQLVAFVVGRGVNRQSAVQYSCDLHKLLDLAHRAGWTSPAFELREAWKPILDALKGDARGTKSIVRFAIRKRCLPQEFSGKTLEGWKRRRLEKGRSMDSIIHVESNFRRMLRVAGLQNLFPRFSLASKNPPKYRMQLKDLPLSLRDEIVEVIRWKTADEDLADRDAALMIRPVTGESLQRHFVELYSYAVVVQGLSEIYHLTQLITEEIVGGFIRWLLANDRCKPQSVIAKLSGICSLTFTYPRLRGLDYSWFRSKLRALRSEAPARIQRRKLDDLPKYPSVAAIATRILALRAGPQKLTEVETAWLVHDALIFAINSCIPHRARNTFEACSNPHQQLGLFETEISAELVGQFKIRLPPWAEELRRREPRARFLVGHWLEMSTKAGEEVWEVFPLEVRDLFSEYMGHYHPILARKQSPKVPDSTRLFFAKNGRPLTQKTLLNLVVRRSIEHTNKRMRVKDFRDIVAAHMLSTGATMEEIAACLWHVDPFSGSTAARYYIAGFNASHGAAALEDEVADLI</sequence>
<evidence type="ECO:0000313" key="3">
    <source>
        <dbReference type="Proteomes" id="UP000002207"/>
    </source>
</evidence>
<dbReference type="InterPro" id="IPR013762">
    <property type="entry name" value="Integrase-like_cat_sf"/>
</dbReference>
<dbReference type="Gene3D" id="1.10.443.10">
    <property type="entry name" value="Intergrase catalytic core"/>
    <property type="match status" value="1"/>
</dbReference>
<dbReference type="RefSeq" id="WP_015896683.1">
    <property type="nucleotide sequence ID" value="NC_012483.1"/>
</dbReference>
<dbReference type="EMBL" id="CP001472">
    <property type="protein sequence ID" value="ACO32393.1"/>
    <property type="molecule type" value="Genomic_DNA"/>
</dbReference>
<protein>
    <submittedName>
        <fullName evidence="2">Uncharacterized protein</fullName>
    </submittedName>
</protein>
<name>C1F6P9_ACIC5</name>
<dbReference type="GO" id="GO:0003677">
    <property type="term" value="F:DNA binding"/>
    <property type="evidence" value="ECO:0007669"/>
    <property type="project" value="InterPro"/>
</dbReference>
<dbReference type="InterPro" id="IPR011010">
    <property type="entry name" value="DNA_brk_join_enz"/>
</dbReference>
<dbReference type="KEGG" id="aca:ACP_1557"/>
<dbReference type="AlphaFoldDB" id="C1F6P9"/>
<dbReference type="GO" id="GO:0015074">
    <property type="term" value="P:DNA integration"/>
    <property type="evidence" value="ECO:0007669"/>
    <property type="project" value="InterPro"/>
</dbReference>
<evidence type="ECO:0000313" key="2">
    <source>
        <dbReference type="EMBL" id="ACO32393.1"/>
    </source>
</evidence>
<reference evidence="2 3" key="1">
    <citation type="journal article" date="2009" name="Appl. Environ. Microbiol.">
        <title>Three genomes from the phylum Acidobacteria provide insight into the lifestyles of these microorganisms in soils.</title>
        <authorList>
            <person name="Ward N.L."/>
            <person name="Challacombe J.F."/>
            <person name="Janssen P.H."/>
            <person name="Henrissat B."/>
            <person name="Coutinho P.M."/>
            <person name="Wu M."/>
            <person name="Xie G."/>
            <person name="Haft D.H."/>
            <person name="Sait M."/>
            <person name="Badger J."/>
            <person name="Barabote R.D."/>
            <person name="Bradley B."/>
            <person name="Brettin T.S."/>
            <person name="Brinkac L.M."/>
            <person name="Bruce D."/>
            <person name="Creasy T."/>
            <person name="Daugherty S.C."/>
            <person name="Davidsen T.M."/>
            <person name="DeBoy R.T."/>
            <person name="Detter J.C."/>
            <person name="Dodson R.J."/>
            <person name="Durkin A.S."/>
            <person name="Ganapathy A."/>
            <person name="Gwinn-Giglio M."/>
            <person name="Han C.S."/>
            <person name="Khouri H."/>
            <person name="Kiss H."/>
            <person name="Kothari S.P."/>
            <person name="Madupu R."/>
            <person name="Nelson K.E."/>
            <person name="Nelson W.C."/>
            <person name="Paulsen I."/>
            <person name="Penn K."/>
            <person name="Ren Q."/>
            <person name="Rosovitz M.J."/>
            <person name="Selengut J.D."/>
            <person name="Shrivastava S."/>
            <person name="Sullivan S.A."/>
            <person name="Tapia R."/>
            <person name="Thompson L.S."/>
            <person name="Watkins K.L."/>
            <person name="Yang Q."/>
            <person name="Yu C."/>
            <person name="Zafar N."/>
            <person name="Zhou L."/>
            <person name="Kuske C.R."/>
        </authorList>
    </citation>
    <scope>NUCLEOTIDE SEQUENCE [LARGE SCALE GENOMIC DNA]</scope>
    <source>
        <strain evidence="3">ATCC 51196 / DSM 11244 / BCRC 80197 / JCM 7670 / NBRC 15755 / NCIMB 13165 / 161</strain>
    </source>
</reference>
<evidence type="ECO:0000256" key="1">
    <source>
        <dbReference type="ARBA" id="ARBA00023172"/>
    </source>
</evidence>
<dbReference type="HOGENOM" id="CLU_457610_0_0_0"/>
<proteinExistence type="predicted"/>